<dbReference type="Proteomes" id="UP000033451">
    <property type="component" value="Unassembled WGS sequence"/>
</dbReference>
<dbReference type="Gene3D" id="1.10.10.10">
    <property type="entry name" value="Winged helix-like DNA-binding domain superfamily/Winged helix DNA-binding domain"/>
    <property type="match status" value="1"/>
</dbReference>
<evidence type="ECO:0000313" key="4">
    <source>
        <dbReference type="Proteomes" id="UP000033451"/>
    </source>
</evidence>
<organism evidence="3 4">
    <name type="scientific">Microbacterium ginsengisoli</name>
    <dbReference type="NCBI Taxonomy" id="400772"/>
    <lineage>
        <taxon>Bacteria</taxon>
        <taxon>Bacillati</taxon>
        <taxon>Actinomycetota</taxon>
        <taxon>Actinomycetes</taxon>
        <taxon>Micrococcales</taxon>
        <taxon>Microbacteriaceae</taxon>
        <taxon>Microbacterium</taxon>
    </lineage>
</organism>
<dbReference type="Pfam" id="PF13518">
    <property type="entry name" value="HTH_28"/>
    <property type="match status" value="1"/>
</dbReference>
<evidence type="ECO:0000313" key="2">
    <source>
        <dbReference type="EMBL" id="HAN25219.1"/>
    </source>
</evidence>
<dbReference type="AlphaFoldDB" id="A0A0F0M401"/>
<sequence>MGRPPVIPPEKKTRIVLAVIAGETTIAEAARKEQVSEQSIGRWRSDFLEAGKAALVSGRTGPTTREEQLEAEVADLTQALGEAAVELRVWKKSAEGRLGPSRPSR</sequence>
<keyword evidence="4" id="KW-1185">Reference proteome</keyword>
<dbReference type="InterPro" id="IPR010921">
    <property type="entry name" value="Trp_repressor/repl_initiator"/>
</dbReference>
<protein>
    <submittedName>
        <fullName evidence="2">Helix-turn-helix domain-containing protein</fullName>
    </submittedName>
    <submittedName>
        <fullName evidence="3">Transposase</fullName>
    </submittedName>
</protein>
<name>A0A0F0M401_9MICO</name>
<dbReference type="STRING" id="400772.RR49_00015"/>
<reference evidence="2 5" key="2">
    <citation type="journal article" date="2018" name="Nat. Biotechnol.">
        <title>A standardized bacterial taxonomy based on genome phylogeny substantially revises the tree of life.</title>
        <authorList>
            <person name="Parks D.H."/>
            <person name="Chuvochina M."/>
            <person name="Waite D.W."/>
            <person name="Rinke C."/>
            <person name="Skarshewski A."/>
            <person name="Chaumeil P.A."/>
            <person name="Hugenholtz P."/>
        </authorList>
    </citation>
    <scope>NUCLEOTIDE SEQUENCE [LARGE SCALE GENOMIC DNA]</scope>
    <source>
        <strain evidence="2">UBA9152</strain>
    </source>
</reference>
<comment type="caution">
    <text evidence="3">The sequence shown here is derived from an EMBL/GenBank/DDBJ whole genome shotgun (WGS) entry which is preliminary data.</text>
</comment>
<accession>A0A0F0M401</accession>
<dbReference type="Proteomes" id="UP000257479">
    <property type="component" value="Unassembled WGS sequence"/>
</dbReference>
<dbReference type="InterPro" id="IPR036388">
    <property type="entry name" value="WH-like_DNA-bd_sf"/>
</dbReference>
<evidence type="ECO:0000313" key="5">
    <source>
        <dbReference type="Proteomes" id="UP000257479"/>
    </source>
</evidence>
<dbReference type="PATRIC" id="fig|400772.4.peg.20"/>
<feature type="domain" description="Insertion element IS150 protein InsJ-like helix-turn-helix" evidence="1">
    <location>
        <begin position="12"/>
        <end position="62"/>
    </location>
</feature>
<dbReference type="InterPro" id="IPR055247">
    <property type="entry name" value="InsJ-like_HTH"/>
</dbReference>
<dbReference type="SUPFAM" id="SSF48295">
    <property type="entry name" value="TrpR-like"/>
    <property type="match status" value="1"/>
</dbReference>
<dbReference type="EMBL" id="JYIY01000013">
    <property type="protein sequence ID" value="KJL45885.1"/>
    <property type="molecule type" value="Genomic_DNA"/>
</dbReference>
<evidence type="ECO:0000259" key="1">
    <source>
        <dbReference type="Pfam" id="PF13518"/>
    </source>
</evidence>
<dbReference type="GO" id="GO:0043565">
    <property type="term" value="F:sequence-specific DNA binding"/>
    <property type="evidence" value="ECO:0007669"/>
    <property type="project" value="InterPro"/>
</dbReference>
<gene>
    <name evidence="2" type="ORF">DCP95_11720</name>
    <name evidence="3" type="ORF">RR49_00015</name>
</gene>
<proteinExistence type="predicted"/>
<dbReference type="EMBL" id="DMNG01000199">
    <property type="protein sequence ID" value="HAN25219.1"/>
    <property type="molecule type" value="Genomic_DNA"/>
</dbReference>
<dbReference type="OrthoDB" id="3690098at2"/>
<evidence type="ECO:0000313" key="3">
    <source>
        <dbReference type="EMBL" id="KJL45885.1"/>
    </source>
</evidence>
<reference evidence="3 4" key="1">
    <citation type="submission" date="2015-02" db="EMBL/GenBank/DDBJ databases">
        <title>Draft genome sequences of ten Microbacterium spp. with emphasis on heavy metal contaminated environments.</title>
        <authorList>
            <person name="Corretto E."/>
        </authorList>
    </citation>
    <scope>NUCLEOTIDE SEQUENCE [LARGE SCALE GENOMIC DNA]</scope>
    <source>
        <strain evidence="3 4">DSM 18659</strain>
    </source>
</reference>